<evidence type="ECO:0000313" key="2">
    <source>
        <dbReference type="Proteomes" id="UP000190675"/>
    </source>
</evidence>
<reference evidence="1 2" key="1">
    <citation type="submission" date="2016-11" db="EMBL/GenBank/DDBJ databases">
        <authorList>
            <person name="Jaros S."/>
            <person name="Januszkiewicz K."/>
            <person name="Wedrychowicz H."/>
        </authorList>
    </citation>
    <scope>NUCLEOTIDE SEQUENCE [LARGE SCALE GENOMIC DNA]</scope>
    <source>
        <strain evidence="1 2">GAS242</strain>
    </source>
</reference>
<accession>A0A1M5PWG4</accession>
<dbReference type="OrthoDB" id="8457120at2"/>
<proteinExistence type="predicted"/>
<dbReference type="EMBL" id="LT670818">
    <property type="protein sequence ID" value="SHH06168.1"/>
    <property type="molecule type" value="Genomic_DNA"/>
</dbReference>
<gene>
    <name evidence="1" type="ORF">SAMN05444169_5523</name>
</gene>
<organism evidence="1 2">
    <name type="scientific">Bradyrhizobium erythrophlei</name>
    <dbReference type="NCBI Taxonomy" id="1437360"/>
    <lineage>
        <taxon>Bacteria</taxon>
        <taxon>Pseudomonadati</taxon>
        <taxon>Pseudomonadota</taxon>
        <taxon>Alphaproteobacteria</taxon>
        <taxon>Hyphomicrobiales</taxon>
        <taxon>Nitrobacteraceae</taxon>
        <taxon>Bradyrhizobium</taxon>
    </lineage>
</organism>
<name>A0A1M5PWG4_9BRAD</name>
<dbReference type="AlphaFoldDB" id="A0A1M5PWG4"/>
<dbReference type="RefSeq" id="WP_079568658.1">
    <property type="nucleotide sequence ID" value="NZ_LT670818.1"/>
</dbReference>
<protein>
    <submittedName>
        <fullName evidence="1">Uncharacterized protein</fullName>
    </submittedName>
</protein>
<dbReference type="Proteomes" id="UP000190675">
    <property type="component" value="Chromosome I"/>
</dbReference>
<evidence type="ECO:0000313" key="1">
    <source>
        <dbReference type="EMBL" id="SHH06168.1"/>
    </source>
</evidence>
<sequence length="74" mass="8350">MANDGINFDWNDQAGIAVGQQDAIAVYANDNGDLVLRRQKDWNEEEDSVIVVAPAFARQLIEAMERTLKEMQLK</sequence>